<evidence type="ECO:0000256" key="5">
    <source>
        <dbReference type="ARBA" id="ARBA00024867"/>
    </source>
</evidence>
<reference evidence="10" key="1">
    <citation type="submission" date="2009-07" db="EMBL/GenBank/DDBJ databases">
        <authorList>
            <person name="Weinstock G."/>
            <person name="Sodergren E."/>
            <person name="Clifton S."/>
            <person name="Fulton L."/>
            <person name="Fulton B."/>
            <person name="Courtney L."/>
            <person name="Fronick C."/>
            <person name="Harrison M."/>
            <person name="Strong C."/>
            <person name="Farmer C."/>
            <person name="Delahaunty K."/>
            <person name="Markovic C."/>
            <person name="Hall O."/>
            <person name="Minx P."/>
            <person name="Tomlinson C."/>
            <person name="Mitreva M."/>
            <person name="Nelson J."/>
            <person name="Hou S."/>
            <person name="Wollam A."/>
            <person name="Pepin K.H."/>
            <person name="Johnson M."/>
            <person name="Bhonagiri V."/>
            <person name="Nash W.E."/>
            <person name="Warren W."/>
            <person name="Chinwalla A."/>
            <person name="Mardis E.R."/>
            <person name="Wilson R.K."/>
        </authorList>
    </citation>
    <scope>NUCLEOTIDE SEQUENCE [LARGE SCALE GENOMIC DNA]</scope>
    <source>
        <strain evidence="10">DSM 14469</strain>
    </source>
</reference>
<dbReference type="InterPro" id="IPR016032">
    <property type="entry name" value="Sig_transdc_resp-reg_C-effctor"/>
</dbReference>
<dbReference type="InterPro" id="IPR036388">
    <property type="entry name" value="WH-like_DNA-bd_sf"/>
</dbReference>
<keyword evidence="2" id="KW-0805">Transcription regulation</keyword>
<evidence type="ECO:0000256" key="2">
    <source>
        <dbReference type="ARBA" id="ARBA00023015"/>
    </source>
</evidence>
<dbReference type="SUPFAM" id="SSF46894">
    <property type="entry name" value="C-terminal effector domain of the bipartite response regulators"/>
    <property type="match status" value="1"/>
</dbReference>
<organism evidence="10 11">
    <name type="scientific">Marvinbryantia formatexigens DSM 14469</name>
    <dbReference type="NCBI Taxonomy" id="478749"/>
    <lineage>
        <taxon>Bacteria</taxon>
        <taxon>Bacillati</taxon>
        <taxon>Bacillota</taxon>
        <taxon>Clostridia</taxon>
        <taxon>Lachnospirales</taxon>
        <taxon>Lachnospiraceae</taxon>
        <taxon>Marvinbryantia</taxon>
    </lineage>
</organism>
<dbReference type="SMART" id="SM00862">
    <property type="entry name" value="Trans_reg_C"/>
    <property type="match status" value="1"/>
</dbReference>
<dbReference type="eggNOG" id="COG0745">
    <property type="taxonomic scope" value="Bacteria"/>
</dbReference>
<dbReference type="Pfam" id="PF00486">
    <property type="entry name" value="Trans_reg_C"/>
    <property type="match status" value="1"/>
</dbReference>
<sequence length="273" mass="29231">MYTIAVIDDDMYIGDMLQRLLEEAGYGVLRAYSGTEALMLLERRRPDLILLDLMLPGISGEEVLAKTQGIPVIVVSAKNGIQEKVSVLLDGAADYLTKPFDVRELLARIAVQLRKREQGVDGQPGCGANQNAGGQPGCGAYQSAGGQSGHGAYQSADGQPGRRAYQSAGGQSGCSAHLACGNLALDCDLREARVGEQAVRLTRTEYAILKLLMANPGRVLTKSAMLDCISADTPDCTESSLKVHVSNLRRKLMQAGGKDYIESVWGIGFKLQE</sequence>
<dbReference type="GO" id="GO:0000156">
    <property type="term" value="F:phosphorelay response regulator activity"/>
    <property type="evidence" value="ECO:0007669"/>
    <property type="project" value="TreeGrafter"/>
</dbReference>
<dbReference type="GO" id="GO:0005829">
    <property type="term" value="C:cytosol"/>
    <property type="evidence" value="ECO:0007669"/>
    <property type="project" value="TreeGrafter"/>
</dbReference>
<evidence type="ECO:0000313" key="10">
    <source>
        <dbReference type="EMBL" id="EET62225.1"/>
    </source>
</evidence>
<dbReference type="GO" id="GO:0000976">
    <property type="term" value="F:transcription cis-regulatory region binding"/>
    <property type="evidence" value="ECO:0007669"/>
    <property type="project" value="TreeGrafter"/>
</dbReference>
<keyword evidence="4" id="KW-0804">Transcription</keyword>
<dbReference type="GO" id="GO:0006355">
    <property type="term" value="P:regulation of DNA-templated transcription"/>
    <property type="evidence" value="ECO:0007669"/>
    <property type="project" value="InterPro"/>
</dbReference>
<dbReference type="InterPro" id="IPR039420">
    <property type="entry name" value="WalR-like"/>
</dbReference>
<keyword evidence="3 7" id="KW-0238">DNA-binding</keyword>
<evidence type="ECO:0000256" key="3">
    <source>
        <dbReference type="ARBA" id="ARBA00023125"/>
    </source>
</evidence>
<evidence type="ECO:0000256" key="6">
    <source>
        <dbReference type="PROSITE-ProRule" id="PRU00169"/>
    </source>
</evidence>
<dbReference type="Gene3D" id="1.10.10.10">
    <property type="entry name" value="Winged helix-like DNA-binding domain superfamily/Winged helix DNA-binding domain"/>
    <property type="match status" value="1"/>
</dbReference>
<dbReference type="AlphaFoldDB" id="C6LB94"/>
<evidence type="ECO:0000259" key="9">
    <source>
        <dbReference type="PROSITE" id="PS51755"/>
    </source>
</evidence>
<dbReference type="Gene3D" id="3.40.50.2300">
    <property type="match status" value="1"/>
</dbReference>
<dbReference type="Pfam" id="PF00072">
    <property type="entry name" value="Response_reg"/>
    <property type="match status" value="1"/>
</dbReference>
<keyword evidence="6" id="KW-0597">Phosphoprotein</keyword>
<feature type="domain" description="OmpR/PhoB-type" evidence="9">
    <location>
        <begin position="175"/>
        <end position="273"/>
    </location>
</feature>
<evidence type="ECO:0000259" key="8">
    <source>
        <dbReference type="PROSITE" id="PS50110"/>
    </source>
</evidence>
<dbReference type="InterPro" id="IPR001789">
    <property type="entry name" value="Sig_transdc_resp-reg_receiver"/>
</dbReference>
<feature type="modified residue" description="4-aspartylphosphate" evidence="6">
    <location>
        <position position="52"/>
    </location>
</feature>
<dbReference type="InterPro" id="IPR001867">
    <property type="entry name" value="OmpR/PhoB-type_DNA-bd"/>
</dbReference>
<dbReference type="GO" id="GO:0032993">
    <property type="term" value="C:protein-DNA complex"/>
    <property type="evidence" value="ECO:0007669"/>
    <property type="project" value="TreeGrafter"/>
</dbReference>
<accession>C6LB94</accession>
<dbReference type="STRING" id="168384.SAMN05660368_01359"/>
<dbReference type="RefSeq" id="WP_006860686.1">
    <property type="nucleotide sequence ID" value="NZ_ACCL02000003.1"/>
</dbReference>
<feature type="DNA-binding region" description="OmpR/PhoB-type" evidence="7">
    <location>
        <begin position="175"/>
        <end position="273"/>
    </location>
</feature>
<dbReference type="Proteomes" id="UP000005561">
    <property type="component" value="Unassembled WGS sequence"/>
</dbReference>
<dbReference type="InterPro" id="IPR011006">
    <property type="entry name" value="CheY-like_superfamily"/>
</dbReference>
<evidence type="ECO:0000256" key="1">
    <source>
        <dbReference type="ARBA" id="ARBA00018672"/>
    </source>
</evidence>
<comment type="function">
    <text evidence="5">May play the central regulatory role in sporulation. It may be an element of the effector pathway responsible for the activation of sporulation genes in response to nutritional stress. Spo0A may act in concert with spo0H (a sigma factor) to control the expression of some genes that are critical to the sporulation process.</text>
</comment>
<dbReference type="PANTHER" id="PTHR48111:SF2">
    <property type="entry name" value="RESPONSE REGULATOR SAER"/>
    <property type="match status" value="1"/>
</dbReference>
<feature type="domain" description="Response regulatory" evidence="8">
    <location>
        <begin position="3"/>
        <end position="113"/>
    </location>
</feature>
<dbReference type="CDD" id="cd00383">
    <property type="entry name" value="trans_reg_C"/>
    <property type="match status" value="1"/>
</dbReference>
<protein>
    <recommendedName>
        <fullName evidence="1">Stage 0 sporulation protein A homolog</fullName>
    </recommendedName>
</protein>
<dbReference type="PANTHER" id="PTHR48111">
    <property type="entry name" value="REGULATOR OF RPOS"/>
    <property type="match status" value="1"/>
</dbReference>
<evidence type="ECO:0000256" key="4">
    <source>
        <dbReference type="ARBA" id="ARBA00023163"/>
    </source>
</evidence>
<dbReference type="PROSITE" id="PS50110">
    <property type="entry name" value="RESPONSE_REGULATORY"/>
    <property type="match status" value="1"/>
</dbReference>
<evidence type="ECO:0000256" key="7">
    <source>
        <dbReference type="PROSITE-ProRule" id="PRU01091"/>
    </source>
</evidence>
<keyword evidence="11" id="KW-1185">Reference proteome</keyword>
<proteinExistence type="predicted"/>
<comment type="caution">
    <text evidence="10">The sequence shown here is derived from an EMBL/GenBank/DDBJ whole genome shotgun (WGS) entry which is preliminary data.</text>
</comment>
<dbReference type="SMART" id="SM00448">
    <property type="entry name" value="REC"/>
    <property type="match status" value="1"/>
</dbReference>
<name>C6LB94_9FIRM</name>
<gene>
    <name evidence="10" type="ORF">BRYFOR_05889</name>
</gene>
<dbReference type="SUPFAM" id="SSF52172">
    <property type="entry name" value="CheY-like"/>
    <property type="match status" value="1"/>
</dbReference>
<dbReference type="EMBL" id="ACCL02000003">
    <property type="protein sequence ID" value="EET62225.1"/>
    <property type="molecule type" value="Genomic_DNA"/>
</dbReference>
<dbReference type="PROSITE" id="PS51755">
    <property type="entry name" value="OMPR_PHOB"/>
    <property type="match status" value="1"/>
</dbReference>
<evidence type="ECO:0000313" key="11">
    <source>
        <dbReference type="Proteomes" id="UP000005561"/>
    </source>
</evidence>